<reference evidence="2 3" key="1">
    <citation type="submission" date="2018-09" db="EMBL/GenBank/DDBJ databases">
        <title>Genomic investigation of the strawberry pathogen Phytophthora fragariae indicates pathogenicity is determined by transcriptional variation in three key races.</title>
        <authorList>
            <person name="Adams T.M."/>
            <person name="Armitage A.D."/>
            <person name="Sobczyk M.K."/>
            <person name="Bates H.J."/>
            <person name="Dunwell J.M."/>
            <person name="Nellist C.F."/>
            <person name="Harrison R.J."/>
        </authorList>
    </citation>
    <scope>NUCLEOTIDE SEQUENCE [LARGE SCALE GENOMIC DNA]</scope>
    <source>
        <strain evidence="2 3">SCRP249</strain>
    </source>
</reference>
<evidence type="ECO:0000313" key="2">
    <source>
        <dbReference type="EMBL" id="KAE9034041.1"/>
    </source>
</evidence>
<gene>
    <name evidence="2" type="ORF">PR001_g9897</name>
</gene>
<protein>
    <recommendedName>
        <fullName evidence="4">Arf-GAP domain-containing protein</fullName>
    </recommendedName>
</protein>
<dbReference type="Proteomes" id="UP000429607">
    <property type="component" value="Unassembled WGS sequence"/>
</dbReference>
<name>A0A6A3MXC8_9STRA</name>
<dbReference type="AlphaFoldDB" id="A0A6A3MXC8"/>
<feature type="signal peptide" evidence="1">
    <location>
        <begin position="1"/>
        <end position="32"/>
    </location>
</feature>
<evidence type="ECO:0000256" key="1">
    <source>
        <dbReference type="SAM" id="SignalP"/>
    </source>
</evidence>
<accession>A0A6A3MXC8</accession>
<evidence type="ECO:0008006" key="4">
    <source>
        <dbReference type="Google" id="ProtNLM"/>
    </source>
</evidence>
<sequence length="60" mass="6508">MCSPLRCASTKQSAFHLLITVVDLSLCTKCSGVHHFSSFQRPGQPGARKLSAPCLITTFK</sequence>
<keyword evidence="1" id="KW-0732">Signal</keyword>
<dbReference type="EMBL" id="QXFV01000564">
    <property type="protein sequence ID" value="KAE9034041.1"/>
    <property type="molecule type" value="Genomic_DNA"/>
</dbReference>
<evidence type="ECO:0000313" key="3">
    <source>
        <dbReference type="Proteomes" id="UP000429607"/>
    </source>
</evidence>
<proteinExistence type="predicted"/>
<feature type="chain" id="PRO_5025692756" description="Arf-GAP domain-containing protein" evidence="1">
    <location>
        <begin position="33"/>
        <end position="60"/>
    </location>
</feature>
<organism evidence="2 3">
    <name type="scientific">Phytophthora rubi</name>
    <dbReference type="NCBI Taxonomy" id="129364"/>
    <lineage>
        <taxon>Eukaryota</taxon>
        <taxon>Sar</taxon>
        <taxon>Stramenopiles</taxon>
        <taxon>Oomycota</taxon>
        <taxon>Peronosporomycetes</taxon>
        <taxon>Peronosporales</taxon>
        <taxon>Peronosporaceae</taxon>
        <taxon>Phytophthora</taxon>
    </lineage>
</organism>
<comment type="caution">
    <text evidence="2">The sequence shown here is derived from an EMBL/GenBank/DDBJ whole genome shotgun (WGS) entry which is preliminary data.</text>
</comment>